<sequence>MPARARAIETQLLSQHLRKQGFLEIASVGDSMYPLIREGDLCRFEPVVPDTVRKGDVLLFVTKDGHLVGHRYLSQYSKQGENYYVCKGDTNKFPDEPIRSQQIIGKLTLIRTAPRRMIRMEGLLPRMWGVLTVRVPRMWRLLRLVLAYKRWRPAKRRASDNRAGR</sequence>
<dbReference type="AlphaFoldDB" id="A0A329M8S0"/>
<reference evidence="2 3" key="1">
    <citation type="journal article" date="2009" name="Int. J. Syst. Evol. Microbiol.">
        <title>Paenibacillus contaminans sp. nov., isolated from a contaminated laboratory plate.</title>
        <authorList>
            <person name="Chou J.H."/>
            <person name="Lee J.H."/>
            <person name="Lin M.C."/>
            <person name="Chang P.S."/>
            <person name="Arun A.B."/>
            <person name="Young C.C."/>
            <person name="Chen W.M."/>
        </authorList>
    </citation>
    <scope>NUCLEOTIDE SEQUENCE [LARGE SCALE GENOMIC DNA]</scope>
    <source>
        <strain evidence="2 3">CKOBP-6</strain>
    </source>
</reference>
<keyword evidence="3" id="KW-1185">Reference proteome</keyword>
<dbReference type="GO" id="GO:0004252">
    <property type="term" value="F:serine-type endopeptidase activity"/>
    <property type="evidence" value="ECO:0007669"/>
    <property type="project" value="UniProtKB-UniRule"/>
</dbReference>
<comment type="caution">
    <text evidence="2">The sequence shown here is derived from an EMBL/GenBank/DDBJ whole genome shotgun (WGS) entry which is preliminary data.</text>
</comment>
<gene>
    <name evidence="2" type="ORF">DQG23_29305</name>
</gene>
<dbReference type="RefSeq" id="WP_113034598.1">
    <property type="nucleotide sequence ID" value="NZ_QMFB01000022.1"/>
</dbReference>
<dbReference type="GO" id="GO:0016020">
    <property type="term" value="C:membrane"/>
    <property type="evidence" value="ECO:0007669"/>
    <property type="project" value="UniProtKB-UniRule"/>
</dbReference>
<dbReference type="NCBIfam" id="TIGR02228">
    <property type="entry name" value="sigpep_I_arch"/>
    <property type="match status" value="1"/>
</dbReference>
<dbReference type="Gene3D" id="2.10.109.10">
    <property type="entry name" value="Umud Fragment, subunit A"/>
    <property type="match status" value="1"/>
</dbReference>
<name>A0A329M8S0_9BACL</name>
<dbReference type="GO" id="GO:0006465">
    <property type="term" value="P:signal peptide processing"/>
    <property type="evidence" value="ECO:0007669"/>
    <property type="project" value="UniProtKB-UniRule"/>
</dbReference>
<dbReference type="EC" id="3.4.21.89" evidence="1"/>
<organism evidence="2 3">
    <name type="scientific">Paenibacillus contaminans</name>
    <dbReference type="NCBI Taxonomy" id="450362"/>
    <lineage>
        <taxon>Bacteria</taxon>
        <taxon>Bacillati</taxon>
        <taxon>Bacillota</taxon>
        <taxon>Bacilli</taxon>
        <taxon>Bacillales</taxon>
        <taxon>Paenibacillaceae</taxon>
        <taxon>Paenibacillus</taxon>
    </lineage>
</organism>
<dbReference type="OrthoDB" id="2860586at2"/>
<keyword evidence="2" id="KW-0378">Hydrolase</keyword>
<dbReference type="Proteomes" id="UP000250369">
    <property type="component" value="Unassembled WGS sequence"/>
</dbReference>
<evidence type="ECO:0000313" key="3">
    <source>
        <dbReference type="Proteomes" id="UP000250369"/>
    </source>
</evidence>
<dbReference type="InterPro" id="IPR001733">
    <property type="entry name" value="Peptidase_S26B"/>
</dbReference>
<dbReference type="EMBL" id="QMFB01000022">
    <property type="protein sequence ID" value="RAV16092.1"/>
    <property type="molecule type" value="Genomic_DNA"/>
</dbReference>
<dbReference type="GO" id="GO:0009003">
    <property type="term" value="F:signal peptidase activity"/>
    <property type="evidence" value="ECO:0007669"/>
    <property type="project" value="UniProtKB-EC"/>
</dbReference>
<evidence type="ECO:0000256" key="1">
    <source>
        <dbReference type="NCBIfam" id="TIGR02228"/>
    </source>
</evidence>
<accession>A0A329M8S0</accession>
<proteinExistence type="predicted"/>
<protein>
    <recommendedName>
        <fullName evidence="1">Signal peptidase I</fullName>
        <ecNumber evidence="1">3.4.21.89</ecNumber>
    </recommendedName>
</protein>
<dbReference type="CDD" id="cd06462">
    <property type="entry name" value="Peptidase_S24_S26"/>
    <property type="match status" value="1"/>
</dbReference>
<evidence type="ECO:0000313" key="2">
    <source>
        <dbReference type="EMBL" id="RAV16092.1"/>
    </source>
</evidence>